<proteinExistence type="predicted"/>
<feature type="compositionally biased region" description="Basic and acidic residues" evidence="1">
    <location>
        <begin position="9"/>
        <end position="19"/>
    </location>
</feature>
<feature type="region of interest" description="Disordered" evidence="1">
    <location>
        <begin position="1"/>
        <end position="228"/>
    </location>
</feature>
<dbReference type="AlphaFoldDB" id="A0AAV4M2A1"/>
<evidence type="ECO:0000313" key="3">
    <source>
        <dbReference type="Proteomes" id="UP001497744"/>
    </source>
</evidence>
<dbReference type="Proteomes" id="UP001497744">
    <property type="component" value="Unassembled WGS sequence"/>
</dbReference>
<gene>
    <name evidence="2" type="ORF">BcabD6B2_54510</name>
</gene>
<dbReference type="GeneID" id="94197496"/>
<organism evidence="2 3">
    <name type="scientific">Babesia caballi</name>
    <dbReference type="NCBI Taxonomy" id="5871"/>
    <lineage>
        <taxon>Eukaryota</taxon>
        <taxon>Sar</taxon>
        <taxon>Alveolata</taxon>
        <taxon>Apicomplexa</taxon>
        <taxon>Aconoidasida</taxon>
        <taxon>Piroplasmida</taxon>
        <taxon>Babesiidae</taxon>
        <taxon>Babesia</taxon>
    </lineage>
</organism>
<sequence>MSSSLRALMRREKAARRGADSSAADAPSKVSAVLRSDDGPTRASAAPAACPPCPPPVDATTPRVLEETFELVSDSDDLEHKDAAVDGAEGSSMLPGMTKGSTDAVFGNAVVNGSPSHLSGSHGRPLVSGDAGSPDADLMDSTAPRHPPSTGDAGGIFSPDGRQHGSDRPRLRQGGTFPSPSRRRSVTQTSESESDQRGMRSNDPPAADATGLPGSSAPGEPLGGLADESHLYDQLNTAFSSRIEYERERILSNVDESAAALDYAAVGGAESTITSANFGKSGVRLSADPSLPDGFFDNKRADVQARGKLLSREVSEKLSELDRSQAELLSEAQYVQDKFVESLRERMRLEQDEQEHHDTLRVLSERVAAIKGALAQGGLPSTDGLPPANAASSPHPDTVVGILGSEEVDDMSWRMKALV</sequence>
<dbReference type="EMBL" id="BPLF01000006">
    <property type="protein sequence ID" value="GIX66015.1"/>
    <property type="molecule type" value="Genomic_DNA"/>
</dbReference>
<feature type="compositionally biased region" description="Low complexity" evidence="1">
    <location>
        <begin position="20"/>
        <end position="33"/>
    </location>
</feature>
<evidence type="ECO:0000256" key="1">
    <source>
        <dbReference type="SAM" id="MobiDB-lite"/>
    </source>
</evidence>
<evidence type="ECO:0000313" key="2">
    <source>
        <dbReference type="EMBL" id="GIX66015.1"/>
    </source>
</evidence>
<feature type="region of interest" description="Disordered" evidence="1">
    <location>
        <begin position="377"/>
        <end position="397"/>
    </location>
</feature>
<dbReference type="RefSeq" id="XP_067718084.1">
    <property type="nucleotide sequence ID" value="XM_067861983.1"/>
</dbReference>
<feature type="compositionally biased region" description="Basic and acidic residues" evidence="1">
    <location>
        <begin position="161"/>
        <end position="170"/>
    </location>
</feature>
<protein>
    <submittedName>
        <fullName evidence="2">Zinc finger protein 830</fullName>
    </submittedName>
</protein>
<keyword evidence="3" id="KW-1185">Reference proteome</keyword>
<feature type="compositionally biased region" description="Acidic residues" evidence="1">
    <location>
        <begin position="67"/>
        <end position="77"/>
    </location>
</feature>
<name>A0AAV4M2A1_BABCB</name>
<comment type="caution">
    <text evidence="2">The sequence shown here is derived from an EMBL/GenBank/DDBJ whole genome shotgun (WGS) entry which is preliminary data.</text>
</comment>
<reference evidence="2 3" key="1">
    <citation type="submission" date="2021-06" db="EMBL/GenBank/DDBJ databases">
        <title>Genome sequence of Babesia caballi.</title>
        <authorList>
            <person name="Yamagishi J."/>
            <person name="Kidaka T."/>
            <person name="Ochi A."/>
        </authorList>
    </citation>
    <scope>NUCLEOTIDE SEQUENCE [LARGE SCALE GENOMIC DNA]</scope>
    <source>
        <strain evidence="2">USDA-D6B2</strain>
    </source>
</reference>
<accession>A0AAV4M2A1</accession>